<dbReference type="PIR" id="T22365">
    <property type="entry name" value="T22365"/>
</dbReference>
<dbReference type="AlphaFoldDB" id="Q20549"/>
<dbReference type="OrthoDB" id="5865827at2759"/>
<dbReference type="GeneID" id="185950"/>
<dbReference type="PaxDb" id="6239-F47G9.6"/>
<evidence type="ECO:0000313" key="2">
    <source>
        <dbReference type="EMBL" id="CAA98483.2"/>
    </source>
</evidence>
<feature type="signal peptide" evidence="1">
    <location>
        <begin position="1"/>
        <end position="18"/>
    </location>
</feature>
<dbReference type="Reactome" id="R-CEL-6798695">
    <property type="pathway name" value="Neutrophil degranulation"/>
</dbReference>
<dbReference type="KEGG" id="cel:CELE_F47G9.6"/>
<dbReference type="WormBase" id="F47G9.6">
    <property type="protein sequence ID" value="CE51860"/>
    <property type="gene ID" value="WBGene00009833"/>
</dbReference>
<dbReference type="HOGENOM" id="CLU_742339_0_0_1"/>
<evidence type="ECO:0000313" key="3">
    <source>
        <dbReference type="Proteomes" id="UP000001940"/>
    </source>
</evidence>
<dbReference type="GO" id="GO:0030246">
    <property type="term" value="F:carbohydrate binding"/>
    <property type="evidence" value="ECO:0000318"/>
    <property type="project" value="GO_Central"/>
</dbReference>
<dbReference type="Proteomes" id="UP000001940">
    <property type="component" value="Chromosome V"/>
</dbReference>
<dbReference type="GO" id="GO:0016936">
    <property type="term" value="F:galactoside binding"/>
    <property type="evidence" value="ECO:0000318"/>
    <property type="project" value="GO_Central"/>
</dbReference>
<keyword evidence="3" id="KW-1185">Reference proteome</keyword>
<dbReference type="UCSC" id="F47G9.6">
    <property type="organism name" value="c. elegans"/>
</dbReference>
<gene>
    <name evidence="2" type="ORF">CELE_F47G9.6</name>
    <name evidence="2 4" type="ORF">F47G9.6</name>
</gene>
<accession>Q20549</accession>
<dbReference type="AGR" id="WB:WBGene00009833"/>
<evidence type="ECO:0000256" key="1">
    <source>
        <dbReference type="SAM" id="SignalP"/>
    </source>
</evidence>
<proteinExistence type="predicted"/>
<organism evidence="2 3">
    <name type="scientific">Caenorhabditis elegans</name>
    <dbReference type="NCBI Taxonomy" id="6239"/>
    <lineage>
        <taxon>Eukaryota</taxon>
        <taxon>Metazoa</taxon>
        <taxon>Ecdysozoa</taxon>
        <taxon>Nematoda</taxon>
        <taxon>Chromadorea</taxon>
        <taxon>Rhabditida</taxon>
        <taxon>Rhabditina</taxon>
        <taxon>Rhabditomorpha</taxon>
        <taxon>Rhabditoidea</taxon>
        <taxon>Rhabditidae</taxon>
        <taxon>Peloderinae</taxon>
        <taxon>Caenorhabditis</taxon>
    </lineage>
</organism>
<dbReference type="FunCoup" id="Q20549">
    <property type="interactions" value="173"/>
</dbReference>
<keyword evidence="1" id="KW-0732">Signal</keyword>
<dbReference type="InParanoid" id="Q20549"/>
<dbReference type="RefSeq" id="NP_001335507.1">
    <property type="nucleotide sequence ID" value="NM_001348585.1"/>
</dbReference>
<dbReference type="CTD" id="185950"/>
<dbReference type="eggNOG" id="ENOG502RWBR">
    <property type="taxonomic scope" value="Eukaryota"/>
</dbReference>
<evidence type="ECO:0000313" key="4">
    <source>
        <dbReference type="WormBase" id="F47G9.6"/>
    </source>
</evidence>
<sequence>MRLLIFLIFNYALFNVESKRVIQQIVLEPIFRFADTNASPMKSVFFIKLSQSDVLNNIDFNSQSFNAVRGFTMEMFLKDLNCSVDSCQNFPQKVRAVYHVIDREGRSKFEISPASTDKLVAKSGYLSTEWMVGLHKYNEYFSEEDNLFAYTNNYFPAQYYGCQYRDHMSIHYKFVRTLGYAFEPISIPTNLPIYSLIETEVEDDVTTPSPYVPKYIKSAPIDLFRPAGTRPQTKFSVGGDLKIVPQSQSVARVNQTKACAFSSQIVLQELEKCGKITTIFQWVNQEQGFLRLSTDIAMIVPTTPVTWLGKFGYAFESNDDNKCDFPLVPLGKWKILMLE</sequence>
<dbReference type="PhylomeDB" id="Q20549"/>
<reference evidence="2 3" key="1">
    <citation type="journal article" date="1998" name="Science">
        <title>Genome sequence of the nematode C. elegans: a platform for investigating biology.</title>
        <authorList>
            <consortium name="The C. elegans sequencing consortium"/>
            <person name="Sulson J.E."/>
            <person name="Waterston R."/>
        </authorList>
    </citation>
    <scope>NUCLEOTIDE SEQUENCE [LARGE SCALE GENOMIC DNA]</scope>
    <source>
        <strain evidence="2 3">Bristol N2</strain>
    </source>
</reference>
<dbReference type="EMBL" id="BX284605">
    <property type="protein sequence ID" value="CAA98483.2"/>
    <property type="molecule type" value="Genomic_DNA"/>
</dbReference>
<name>Q20549_CAEEL</name>
<feature type="chain" id="PRO_5012429553" evidence="1">
    <location>
        <begin position="19"/>
        <end position="339"/>
    </location>
</feature>
<protein>
    <submittedName>
        <fullName evidence="2">DUF1968 domain-containing protein</fullName>
    </submittedName>
</protein>